<feature type="non-terminal residue" evidence="1">
    <location>
        <position position="369"/>
    </location>
</feature>
<organism evidence="1 2">
    <name type="scientific">Striga hermonthica</name>
    <name type="common">Purple witchweed</name>
    <name type="synonym">Buchnera hermonthica</name>
    <dbReference type="NCBI Taxonomy" id="68872"/>
    <lineage>
        <taxon>Eukaryota</taxon>
        <taxon>Viridiplantae</taxon>
        <taxon>Streptophyta</taxon>
        <taxon>Embryophyta</taxon>
        <taxon>Tracheophyta</taxon>
        <taxon>Spermatophyta</taxon>
        <taxon>Magnoliopsida</taxon>
        <taxon>eudicotyledons</taxon>
        <taxon>Gunneridae</taxon>
        <taxon>Pentapetalae</taxon>
        <taxon>asterids</taxon>
        <taxon>lamiids</taxon>
        <taxon>Lamiales</taxon>
        <taxon>Orobanchaceae</taxon>
        <taxon>Buchnereae</taxon>
        <taxon>Striga</taxon>
    </lineage>
</organism>
<reference evidence="1" key="1">
    <citation type="submission" date="2019-12" db="EMBL/GenBank/DDBJ databases">
        <authorList>
            <person name="Scholes J."/>
        </authorList>
    </citation>
    <scope>NUCLEOTIDE SEQUENCE</scope>
</reference>
<evidence type="ECO:0000313" key="2">
    <source>
        <dbReference type="Proteomes" id="UP001153555"/>
    </source>
</evidence>
<keyword evidence="2" id="KW-1185">Reference proteome</keyword>
<dbReference type="AlphaFoldDB" id="A0A9N7N3X7"/>
<gene>
    <name evidence="1" type="ORF">SHERM_19540</name>
</gene>
<feature type="non-terminal residue" evidence="1">
    <location>
        <position position="1"/>
    </location>
</feature>
<proteinExistence type="predicted"/>
<dbReference type="EMBL" id="CACSLK010020860">
    <property type="protein sequence ID" value="CAA0821628.1"/>
    <property type="molecule type" value="Genomic_DNA"/>
</dbReference>
<sequence>VCTIEQQQSKIRELVRATDCVLSKSDKGEGQIDGKCKESISPSEFSKYFSTVMKYEYELTDYEGPPIFDEYPDDFVEDEGTLVESKGDEVAGEVQKENEEGVLEISLVEEEIAHDSRAPLTRARCCARFAYADFLSRVLALTQHSYAHADWAIRVFPALARYRAPIAAAAHIPRVLATSASAAHVSHPRAARAVVPCLARRLQRPSVPILYRASPCTRCTARPNRLRGLIAPAYARCRPRAAISRRRSFRCTPSYVATHPCINSTPRPITRIKVRCAFFARACTLVANRLQVFPRFLKLSRRPWVPSIQPNAITSSPNPTILHSTLTSPSNHDLANSPFPRTRLAPTLLFFSLCLAFPSSSLGLASPRL</sequence>
<comment type="caution">
    <text evidence="1">The sequence shown here is derived from an EMBL/GenBank/DDBJ whole genome shotgun (WGS) entry which is preliminary data.</text>
</comment>
<name>A0A9N7N3X7_STRHE</name>
<evidence type="ECO:0000313" key="1">
    <source>
        <dbReference type="EMBL" id="CAA0821628.1"/>
    </source>
</evidence>
<dbReference type="Proteomes" id="UP001153555">
    <property type="component" value="Unassembled WGS sequence"/>
</dbReference>
<protein>
    <submittedName>
        <fullName evidence="1">Uncharacterized protein</fullName>
    </submittedName>
</protein>
<accession>A0A9N7N3X7</accession>